<keyword evidence="1" id="KW-0223">Dioxygenase</keyword>
<name>A0ABS5KTS8_9ACTN</name>
<keyword evidence="1" id="KW-0560">Oxidoreductase</keyword>
<gene>
    <name evidence="1" type="ORF">KGQ19_21475</name>
</gene>
<accession>A0ABS5KTS8</accession>
<dbReference type="GO" id="GO:0051213">
    <property type="term" value="F:dioxygenase activity"/>
    <property type="evidence" value="ECO:0007669"/>
    <property type="project" value="UniProtKB-KW"/>
</dbReference>
<dbReference type="PANTHER" id="PTHR40128:SF1">
    <property type="entry name" value="PHYTANOYL-COA HYDROXYLASE"/>
    <property type="match status" value="1"/>
</dbReference>
<comment type="caution">
    <text evidence="1">The sequence shown here is derived from an EMBL/GenBank/DDBJ whole genome shotgun (WGS) entry which is preliminary data.</text>
</comment>
<dbReference type="RefSeq" id="WP_212010993.1">
    <property type="nucleotide sequence ID" value="NZ_JAAFYZ010000072.1"/>
</dbReference>
<reference evidence="1 2" key="1">
    <citation type="submission" date="2020-02" db="EMBL/GenBank/DDBJ databases">
        <title>Acidophilic actinobacteria isolated from forest soil.</title>
        <authorList>
            <person name="Golinska P."/>
        </authorList>
    </citation>
    <scope>NUCLEOTIDE SEQUENCE [LARGE SCALE GENOMIC DNA]</scope>
    <source>
        <strain evidence="1 2">NL8</strain>
    </source>
</reference>
<protein>
    <submittedName>
        <fullName evidence="1">Phytanoyl-CoA dioxygenase family protein</fullName>
    </submittedName>
</protein>
<dbReference type="Gene3D" id="2.60.120.620">
    <property type="entry name" value="q2cbj1_9rhob like domain"/>
    <property type="match status" value="1"/>
</dbReference>
<dbReference type="Proteomes" id="UP000730482">
    <property type="component" value="Unassembled WGS sequence"/>
</dbReference>
<evidence type="ECO:0000313" key="1">
    <source>
        <dbReference type="EMBL" id="MBS2549438.1"/>
    </source>
</evidence>
<dbReference type="SUPFAM" id="SSF51197">
    <property type="entry name" value="Clavaminate synthase-like"/>
    <property type="match status" value="1"/>
</dbReference>
<dbReference type="PANTHER" id="PTHR40128">
    <property type="entry name" value="EXPRESSED PROTEIN"/>
    <property type="match status" value="1"/>
</dbReference>
<proteinExistence type="predicted"/>
<dbReference type="EMBL" id="JAAFYZ010000072">
    <property type="protein sequence ID" value="MBS2549438.1"/>
    <property type="molecule type" value="Genomic_DNA"/>
</dbReference>
<dbReference type="InterPro" id="IPR008775">
    <property type="entry name" value="Phytyl_CoA_dOase-like"/>
</dbReference>
<keyword evidence="2" id="KW-1185">Reference proteome</keyword>
<evidence type="ECO:0000313" key="2">
    <source>
        <dbReference type="Proteomes" id="UP000730482"/>
    </source>
</evidence>
<organism evidence="1 2">
    <name type="scientific">Catenulispora pinistramenti</name>
    <dbReference type="NCBI Taxonomy" id="2705254"/>
    <lineage>
        <taxon>Bacteria</taxon>
        <taxon>Bacillati</taxon>
        <taxon>Actinomycetota</taxon>
        <taxon>Actinomycetes</taxon>
        <taxon>Catenulisporales</taxon>
        <taxon>Catenulisporaceae</taxon>
        <taxon>Catenulispora</taxon>
    </lineage>
</organism>
<sequence>MSEMRVANELLADPVRLRARFERDGYLLFRDVLAADAVRAVGEELVSILASQGLVSSGGPVPAWIGGELTASGEHDLQELFNKQALWESLVATPAVAGFFAQVAGAPVGFIPLARYRVMPPGGATGIHQDALLNPGFAMTTAWIPLMGIGEELGGLAVAVGSHCWGCMAPESLPPLRGLWRSAAYGVGDVVLMHEALVHTGLANRSGCGLRLSVDVRYQDPAAPAAVVGPIVAADAGSVRIAAADGSVVDLAVEDSTLLRASTGARIARAQVAASELVPGRRVIASRRDGVAVMVKPL</sequence>
<dbReference type="Pfam" id="PF05721">
    <property type="entry name" value="PhyH"/>
    <property type="match status" value="1"/>
</dbReference>